<feature type="domain" description="4Fe-4S ferredoxin-type" evidence="5">
    <location>
        <begin position="54"/>
        <end position="83"/>
    </location>
</feature>
<accession>D3TD53</accession>
<dbReference type="InterPro" id="IPR017896">
    <property type="entry name" value="4Fe4S_Fe-S-bd"/>
</dbReference>
<name>D3TD53_ACIB4</name>
<dbReference type="NCBIfam" id="NF006221">
    <property type="entry name" value="PRK08348.1"/>
    <property type="match status" value="1"/>
</dbReference>
<keyword evidence="2" id="KW-0479">Metal-binding</keyword>
<sequence>MMFFKVLKLLLKKPFTNKFPVKYAPKNTLGLVEKVQKGEVKINPPVATPPGFRGKLEYDIDECVGCGLCAQVCPSHAIELVRDKKWIIMHCKEGAKLAAPLKIKIYVSRCVFCGQCVDVCPRKCLKMSDEFLLANEDKLAEDLIIPGP</sequence>
<dbReference type="PROSITE" id="PS51379">
    <property type="entry name" value="4FE4S_FER_2"/>
    <property type="match status" value="2"/>
</dbReference>
<dbReference type="InterPro" id="IPR050157">
    <property type="entry name" value="PSI_iron-sulfur_center"/>
</dbReference>
<dbReference type="OrthoDB" id="23833at2157"/>
<dbReference type="PROSITE" id="PS00198">
    <property type="entry name" value="4FE4S_FER_1"/>
    <property type="match status" value="2"/>
</dbReference>
<dbReference type="RefSeq" id="WP_012997200.1">
    <property type="nucleotide sequence ID" value="NC_013926.1"/>
</dbReference>
<keyword evidence="7" id="KW-1185">Reference proteome</keyword>
<evidence type="ECO:0000256" key="4">
    <source>
        <dbReference type="ARBA" id="ARBA00023014"/>
    </source>
</evidence>
<evidence type="ECO:0000256" key="2">
    <source>
        <dbReference type="ARBA" id="ARBA00022723"/>
    </source>
</evidence>
<dbReference type="Pfam" id="PF13187">
    <property type="entry name" value="Fer4_9"/>
    <property type="match status" value="1"/>
</dbReference>
<keyword evidence="1" id="KW-0004">4Fe-4S</keyword>
<evidence type="ECO:0000313" key="7">
    <source>
        <dbReference type="Proteomes" id="UP000001400"/>
    </source>
</evidence>
<keyword evidence="4" id="KW-0411">Iron-sulfur</keyword>
<dbReference type="EMBL" id="CP001941">
    <property type="protein sequence ID" value="ADD08488.1"/>
    <property type="molecule type" value="Genomic_DNA"/>
</dbReference>
<proteinExistence type="predicted"/>
<dbReference type="Proteomes" id="UP000001400">
    <property type="component" value="Chromosome"/>
</dbReference>
<dbReference type="PANTHER" id="PTHR24960:SF85">
    <property type="entry name" value="POLYFERREDOXIN PROTEIN VHUB"/>
    <property type="match status" value="1"/>
</dbReference>
<dbReference type="GeneID" id="8827623"/>
<dbReference type="KEGG" id="abi:Aboo_0677"/>
<protein>
    <submittedName>
        <fullName evidence="6">4Fe-4S ferredoxin iron-sulfur binding domain protein</fullName>
    </submittedName>
</protein>
<dbReference type="GO" id="GO:0051539">
    <property type="term" value="F:4 iron, 4 sulfur cluster binding"/>
    <property type="evidence" value="ECO:0007669"/>
    <property type="project" value="UniProtKB-KW"/>
</dbReference>
<evidence type="ECO:0000256" key="3">
    <source>
        <dbReference type="ARBA" id="ARBA00023004"/>
    </source>
</evidence>
<dbReference type="InterPro" id="IPR017900">
    <property type="entry name" value="4Fe4S_Fe_S_CS"/>
</dbReference>
<feature type="domain" description="4Fe-4S ferredoxin-type" evidence="5">
    <location>
        <begin position="101"/>
        <end position="130"/>
    </location>
</feature>
<evidence type="ECO:0000256" key="1">
    <source>
        <dbReference type="ARBA" id="ARBA00022485"/>
    </source>
</evidence>
<dbReference type="AlphaFoldDB" id="D3TD53"/>
<evidence type="ECO:0000313" key="6">
    <source>
        <dbReference type="EMBL" id="ADD08488.1"/>
    </source>
</evidence>
<organism evidence="6 7">
    <name type="scientific">Aciduliprofundum boonei (strain DSM 19572 / T469)</name>
    <dbReference type="NCBI Taxonomy" id="439481"/>
    <lineage>
        <taxon>Archaea</taxon>
        <taxon>Methanobacteriati</taxon>
        <taxon>Thermoplasmatota</taxon>
        <taxon>DHVE2 group</taxon>
        <taxon>Candidatus Aciduliprofundum</taxon>
    </lineage>
</organism>
<reference evidence="6" key="1">
    <citation type="submission" date="2010-02" db="EMBL/GenBank/DDBJ databases">
        <title>Complete sequence of Aciduliprofundum boonei T469.</title>
        <authorList>
            <consortium name="US DOE Joint Genome Institute"/>
            <person name="Lucas S."/>
            <person name="Copeland A."/>
            <person name="Lapidus A."/>
            <person name="Cheng J.-F."/>
            <person name="Bruce D."/>
            <person name="Goodwin L."/>
            <person name="Pitluck S."/>
            <person name="Saunders E."/>
            <person name="Detter J.C."/>
            <person name="Han C."/>
            <person name="Tapia R."/>
            <person name="Land M."/>
            <person name="Hauser L."/>
            <person name="Kyrpides N."/>
            <person name="Mikhailova N."/>
            <person name="Flores G."/>
            <person name="Reysenbach A.-L."/>
            <person name="Woyke T."/>
        </authorList>
    </citation>
    <scope>NUCLEOTIDE SEQUENCE</scope>
    <source>
        <strain evidence="6">T469</strain>
    </source>
</reference>
<dbReference type="PANTHER" id="PTHR24960">
    <property type="entry name" value="PHOTOSYSTEM I IRON-SULFUR CENTER-RELATED"/>
    <property type="match status" value="1"/>
</dbReference>
<dbReference type="GO" id="GO:0046872">
    <property type="term" value="F:metal ion binding"/>
    <property type="evidence" value="ECO:0007669"/>
    <property type="project" value="UniProtKB-KW"/>
</dbReference>
<gene>
    <name evidence="6" type="ordered locus">Aboo_0677</name>
</gene>
<dbReference type="HOGENOM" id="CLU_067218_4_6_2"/>
<dbReference type="SUPFAM" id="SSF54862">
    <property type="entry name" value="4Fe-4S ferredoxins"/>
    <property type="match status" value="1"/>
</dbReference>
<evidence type="ECO:0000259" key="5">
    <source>
        <dbReference type="PROSITE" id="PS51379"/>
    </source>
</evidence>
<keyword evidence="3" id="KW-0408">Iron</keyword>
<dbReference type="GO" id="GO:0016491">
    <property type="term" value="F:oxidoreductase activity"/>
    <property type="evidence" value="ECO:0007669"/>
    <property type="project" value="UniProtKB-ARBA"/>
</dbReference>
<dbReference type="Gene3D" id="3.30.70.3270">
    <property type="match status" value="1"/>
</dbReference>